<feature type="compositionally biased region" description="Polar residues" evidence="1">
    <location>
        <begin position="384"/>
        <end position="402"/>
    </location>
</feature>
<protein>
    <submittedName>
        <fullName evidence="3">Putative secreted mucin</fullName>
    </submittedName>
</protein>
<evidence type="ECO:0000256" key="1">
    <source>
        <dbReference type="SAM" id="MobiDB-lite"/>
    </source>
</evidence>
<evidence type="ECO:0000313" key="3">
    <source>
        <dbReference type="EMBL" id="MBC1176850.1"/>
    </source>
</evidence>
<evidence type="ECO:0000256" key="2">
    <source>
        <dbReference type="SAM" id="SignalP"/>
    </source>
</evidence>
<feature type="compositionally biased region" description="Basic and acidic residues" evidence="1">
    <location>
        <begin position="344"/>
        <end position="353"/>
    </location>
</feature>
<feature type="compositionally biased region" description="Basic and acidic residues" evidence="1">
    <location>
        <begin position="324"/>
        <end position="333"/>
    </location>
</feature>
<dbReference type="RefSeq" id="XP_055678586.1">
    <property type="nucleotide sequence ID" value="XM_055822611.1"/>
</dbReference>
<dbReference type="GeneID" id="129787218"/>
<reference evidence="3" key="1">
    <citation type="journal article" date="2020" name="BMC">
        <title>Leishmania infection induces a limited differential gene expression in the sand fly midgut.</title>
        <authorList>
            <person name="Coutinho-Abreu I.V."/>
            <person name="Serafim T.D."/>
            <person name="Meneses C."/>
            <person name="Kamhawi S."/>
            <person name="Oliveira F."/>
            <person name="Valenzuela J.G."/>
        </authorList>
    </citation>
    <scope>NUCLEOTIDE SEQUENCE</scope>
    <source>
        <strain evidence="3">Jacobina</strain>
        <tissue evidence="3">Midgut</tissue>
    </source>
</reference>
<organism evidence="3">
    <name type="scientific">Lutzomyia longipalpis</name>
    <name type="common">Sand fly</name>
    <dbReference type="NCBI Taxonomy" id="7200"/>
    <lineage>
        <taxon>Eukaryota</taxon>
        <taxon>Metazoa</taxon>
        <taxon>Ecdysozoa</taxon>
        <taxon>Arthropoda</taxon>
        <taxon>Hexapoda</taxon>
        <taxon>Insecta</taxon>
        <taxon>Pterygota</taxon>
        <taxon>Neoptera</taxon>
        <taxon>Endopterygota</taxon>
        <taxon>Diptera</taxon>
        <taxon>Nematocera</taxon>
        <taxon>Psychodoidea</taxon>
        <taxon>Psychodidae</taxon>
        <taxon>Lutzomyia</taxon>
        <taxon>Lutzomyia</taxon>
    </lineage>
</organism>
<dbReference type="OrthoDB" id="7789976at2759"/>
<sequence length="520" mass="59581">MMKVVVVLYLLVQCTLPVISGKTSPVDVTKEDGKVLSKSNSLRDSIPNTNVKGHGGEDEIVENWKLDPSQDIPTSSHTATPPKLFTAYKETYITKAAAKKFLQKIRSLKKPYTDKEYDDLLQEIVLEPKPTSKYSIYDKKYFDYLPSDQQEAKLDQEPTQQPHHRHHGHKRRSKRNADTEEEKKVTKRHSGAWSRHFLEHERRHYEHLRRVEEERNRRYSQHYQPVVYSNDIYVPVSADPTNPWNNPFYRPRLNNYYLPPDPSSQFVVHPQQTFIGYPIPGVVYNVPFPPQNPPVNQVTQPPTTTPPKPTEMPPQVQPEVPPEEPERTMTRFGEEDDQPPVWDVVEKPSRLIPERPSQAQPTTRRPTVPLIRDNEDYYDDLTESNKIPQANVNQGVQSTTRRPSPPLIRDNDYYDDMTSNSGRPQRPPSQTNSNQLGSGSAARPRPLPATPATPIATRPTQPEGPSRCVWAIVNCCTPRNPAVRYACFERVGCHGVFWDLNPCSDVVVQAAVDETNRYFN</sequence>
<feature type="region of interest" description="Disordered" evidence="1">
    <location>
        <begin position="152"/>
        <end position="191"/>
    </location>
</feature>
<dbReference type="RefSeq" id="XP_055678588.1">
    <property type="nucleotide sequence ID" value="XM_055822613.1"/>
</dbReference>
<feature type="compositionally biased region" description="Pro residues" evidence="1">
    <location>
        <begin position="303"/>
        <end position="320"/>
    </location>
</feature>
<dbReference type="KEGG" id="lll:129787218"/>
<feature type="compositionally biased region" description="Low complexity" evidence="1">
    <location>
        <begin position="452"/>
        <end position="461"/>
    </location>
</feature>
<proteinExistence type="predicted"/>
<keyword evidence="2" id="KW-0732">Signal</keyword>
<dbReference type="VEuPathDB" id="VectorBase:LLONM1_008534"/>
<feature type="compositionally biased region" description="Polar residues" evidence="1">
    <location>
        <begin position="417"/>
        <end position="438"/>
    </location>
</feature>
<feature type="compositionally biased region" description="Basic residues" evidence="1">
    <location>
        <begin position="162"/>
        <end position="174"/>
    </location>
</feature>
<name>A0A7G3AWV0_LUTLO</name>
<feature type="chain" id="PRO_5028810776" evidence="2">
    <location>
        <begin position="22"/>
        <end position="520"/>
    </location>
</feature>
<feature type="signal peptide" evidence="2">
    <location>
        <begin position="1"/>
        <end position="21"/>
    </location>
</feature>
<accession>A0A7G3AWV0</accession>
<dbReference type="EMBL" id="GITU01008147">
    <property type="protein sequence ID" value="MBC1176850.1"/>
    <property type="molecule type" value="Transcribed_RNA"/>
</dbReference>
<feature type="compositionally biased region" description="Basic and acidic residues" evidence="1">
    <location>
        <begin position="175"/>
        <end position="184"/>
    </location>
</feature>
<feature type="region of interest" description="Disordered" evidence="1">
    <location>
        <begin position="293"/>
        <end position="464"/>
    </location>
</feature>
<dbReference type="AlphaFoldDB" id="A0A7G3AWV0"/>